<dbReference type="Gene3D" id="3.40.30.10">
    <property type="entry name" value="Glutaredoxin"/>
    <property type="match status" value="1"/>
</dbReference>
<keyword evidence="1" id="KW-0175">Coiled coil</keyword>
<dbReference type="Proteomes" id="UP000026962">
    <property type="component" value="Chromosome 5"/>
</dbReference>
<evidence type="ECO:0000313" key="2">
    <source>
        <dbReference type="EnsemblPlants" id="OPUNC05G02410.1"/>
    </source>
</evidence>
<dbReference type="InterPro" id="IPR036249">
    <property type="entry name" value="Thioredoxin-like_sf"/>
</dbReference>
<organism evidence="2">
    <name type="scientific">Oryza punctata</name>
    <name type="common">Red rice</name>
    <dbReference type="NCBI Taxonomy" id="4537"/>
    <lineage>
        <taxon>Eukaryota</taxon>
        <taxon>Viridiplantae</taxon>
        <taxon>Streptophyta</taxon>
        <taxon>Embryophyta</taxon>
        <taxon>Tracheophyta</taxon>
        <taxon>Spermatophyta</taxon>
        <taxon>Magnoliopsida</taxon>
        <taxon>Liliopsida</taxon>
        <taxon>Poales</taxon>
        <taxon>Poaceae</taxon>
        <taxon>BOP clade</taxon>
        <taxon>Oryzoideae</taxon>
        <taxon>Oryzeae</taxon>
        <taxon>Oryzinae</taxon>
        <taxon>Oryza</taxon>
    </lineage>
</organism>
<dbReference type="EnsemblPlants" id="OPUNC05G02410.1">
    <property type="protein sequence ID" value="OPUNC05G02410.1"/>
    <property type="gene ID" value="OPUNC05G02410"/>
</dbReference>
<dbReference type="Gramene" id="OPUNC05G02410.1">
    <property type="protein sequence ID" value="OPUNC05G02410.1"/>
    <property type="gene ID" value="OPUNC05G02410"/>
</dbReference>
<dbReference type="HOGENOM" id="CLU_669699_0_0_1"/>
<accession>A0A0E0KY85</accession>
<name>A0A0E0KY85_ORYPU</name>
<sequence length="410" mass="44011">MELTGATAAVLRGSLSTEASPVVLRGRGRGRRRCPARVSCVGRGGFGDEGHLRYYEGPPRKAVEAVARDLAKLRAMGLVAGDAAKEKVLSEATELLLEELNRMRDEEDELKKKVKEEKDAMKTLKQQKKEAMKAATVMKCDDDDSSESSESECEEQMMKMSCVATVTVPQIGEGVAMSMSIPQISSSDVTAAPPMEYDKAAMKAMKKREKEQKKAAKMAMKMKKKEKKMATLTGCKDDSTSCSSESSDSECEEVVRMSRCATITMPQTQQPSTVFPIILPQIPESVTLEPCQDAAQISSELANTMSSTTATIAVVEKPMTNRIEVCMGGKCKKSGSLAVLQEFEKKVGTDGAVVGCKCLGKCGLGPNVRLQTEGAAQKKNPLFIGVGLEDVGTIAAGLFGGDDYLGMVSN</sequence>
<dbReference type="OMA" id="AVACKCM"/>
<dbReference type="eggNOG" id="ENOG502RS12">
    <property type="taxonomic scope" value="Eukaryota"/>
</dbReference>
<evidence type="ECO:0000313" key="3">
    <source>
        <dbReference type="Proteomes" id="UP000026962"/>
    </source>
</evidence>
<reference evidence="2" key="2">
    <citation type="submission" date="2018-05" db="EMBL/GenBank/DDBJ databases">
        <title>OpunRS2 (Oryza punctata Reference Sequence Version 2).</title>
        <authorList>
            <person name="Zhang J."/>
            <person name="Kudrna D."/>
            <person name="Lee S."/>
            <person name="Talag J."/>
            <person name="Welchert J."/>
            <person name="Wing R.A."/>
        </authorList>
    </citation>
    <scope>NUCLEOTIDE SEQUENCE [LARGE SCALE GENOMIC DNA]</scope>
</reference>
<evidence type="ECO:0000256" key="1">
    <source>
        <dbReference type="SAM" id="Coils"/>
    </source>
</evidence>
<evidence type="ECO:0008006" key="4">
    <source>
        <dbReference type="Google" id="ProtNLM"/>
    </source>
</evidence>
<dbReference type="STRING" id="4537.A0A0E0KY85"/>
<proteinExistence type="predicted"/>
<protein>
    <recommendedName>
        <fullName evidence="4">Diacylglycerol acyltransferase</fullName>
    </recommendedName>
</protein>
<dbReference type="AlphaFoldDB" id="A0A0E0KY85"/>
<dbReference type="SUPFAM" id="SSF52833">
    <property type="entry name" value="Thioredoxin-like"/>
    <property type="match status" value="1"/>
</dbReference>
<reference evidence="2" key="1">
    <citation type="submission" date="2015-04" db="UniProtKB">
        <authorList>
            <consortium name="EnsemblPlants"/>
        </authorList>
    </citation>
    <scope>IDENTIFICATION</scope>
</reference>
<keyword evidence="3" id="KW-1185">Reference proteome</keyword>
<feature type="coiled-coil region" evidence="1">
    <location>
        <begin position="89"/>
        <end position="134"/>
    </location>
</feature>
<dbReference type="CDD" id="cd02980">
    <property type="entry name" value="TRX_Fd_family"/>
    <property type="match status" value="1"/>
</dbReference>